<comment type="caution">
    <text evidence="1">The sequence shown here is derived from an EMBL/GenBank/DDBJ whole genome shotgun (WGS) entry which is preliminary data.</text>
</comment>
<dbReference type="InterPro" id="IPR012348">
    <property type="entry name" value="RNR-like"/>
</dbReference>
<gene>
    <name evidence="1" type="ORF">E6K72_12760</name>
</gene>
<name>A0A538SBL6_UNCEI</name>
<evidence type="ECO:0000313" key="2">
    <source>
        <dbReference type="Proteomes" id="UP000317716"/>
    </source>
</evidence>
<dbReference type="SUPFAM" id="SSF47240">
    <property type="entry name" value="Ferritin-like"/>
    <property type="match status" value="1"/>
</dbReference>
<dbReference type="GO" id="GO:0016491">
    <property type="term" value="F:oxidoreductase activity"/>
    <property type="evidence" value="ECO:0007669"/>
    <property type="project" value="InterPro"/>
</dbReference>
<dbReference type="InterPro" id="IPR009078">
    <property type="entry name" value="Ferritin-like_SF"/>
</dbReference>
<evidence type="ECO:0008006" key="3">
    <source>
        <dbReference type="Google" id="ProtNLM"/>
    </source>
</evidence>
<dbReference type="EMBL" id="VBOS01000469">
    <property type="protein sequence ID" value="TMQ48773.1"/>
    <property type="molecule type" value="Genomic_DNA"/>
</dbReference>
<dbReference type="AlphaFoldDB" id="A0A538SBL6"/>
<dbReference type="Proteomes" id="UP000317716">
    <property type="component" value="Unassembled WGS sequence"/>
</dbReference>
<dbReference type="Gene3D" id="1.10.620.20">
    <property type="entry name" value="Ribonucleotide Reductase, subunit A"/>
    <property type="match status" value="1"/>
</dbReference>
<evidence type="ECO:0000313" key="1">
    <source>
        <dbReference type="EMBL" id="TMQ48773.1"/>
    </source>
</evidence>
<sequence length="231" mass="26072">MDALRTFNDRNVGASIDWAAVDRECALRTPRVLDCLREACLIESYLPVFVSRMCELFWDDVDATSVFTIEAFEAYGHYTVLRRYLEVVGHATVTDADVVRVRARDREHVYADKTGELVNFMATEHFAAAFFSQLAAMTEEPVAKGFLPRLAGEEVRHAQFAFDLLEARIRREPGLRDVVLDQAIHFTHVGAYVLPRVSPASDDNLEAIARFNEMVGRLVGRRMSDAVGEKT</sequence>
<accession>A0A538SBL6</accession>
<protein>
    <recommendedName>
        <fullName evidence="3">Ferritin-like domain-containing protein</fullName>
    </recommendedName>
</protein>
<reference evidence="1 2" key="1">
    <citation type="journal article" date="2019" name="Nat. Microbiol.">
        <title>Mediterranean grassland soil C-N compound turnover is dependent on rainfall and depth, and is mediated by genomically divergent microorganisms.</title>
        <authorList>
            <person name="Diamond S."/>
            <person name="Andeer P.F."/>
            <person name="Li Z."/>
            <person name="Crits-Christoph A."/>
            <person name="Burstein D."/>
            <person name="Anantharaman K."/>
            <person name="Lane K.R."/>
            <person name="Thomas B.C."/>
            <person name="Pan C."/>
            <person name="Northen T.R."/>
            <person name="Banfield J.F."/>
        </authorList>
    </citation>
    <scope>NUCLEOTIDE SEQUENCE [LARGE SCALE GENOMIC DNA]</scope>
    <source>
        <strain evidence="1">WS_2</strain>
    </source>
</reference>
<proteinExistence type="predicted"/>
<organism evidence="1 2">
    <name type="scientific">Eiseniibacteriota bacterium</name>
    <dbReference type="NCBI Taxonomy" id="2212470"/>
    <lineage>
        <taxon>Bacteria</taxon>
        <taxon>Candidatus Eiseniibacteriota</taxon>
    </lineage>
</organism>